<dbReference type="Pfam" id="PF00069">
    <property type="entry name" value="Pkinase"/>
    <property type="match status" value="1"/>
</dbReference>
<dbReference type="GeneID" id="103507434"/>
<evidence type="ECO:0000313" key="4">
    <source>
        <dbReference type="RefSeq" id="XP_008470127.1"/>
    </source>
</evidence>
<sequence>MGKTSLSNIAAITDGVGNDAYNNTNHNGEAVNEWKEHYKQTVLGMPHLVSFGSHFFHEKLRFLVLPRYGCDVQKKFYEFGRRFHPKTAFTLCYYIIDILEYIHSHGYVHNDMKASNLVLGCPPGEREKEFLL</sequence>
<feature type="domain" description="Protein kinase" evidence="2">
    <location>
        <begin position="1"/>
        <end position="132"/>
    </location>
</feature>
<dbReference type="SUPFAM" id="SSF56112">
    <property type="entry name" value="Protein kinase-like (PK-like)"/>
    <property type="match status" value="1"/>
</dbReference>
<dbReference type="KEGG" id="dci:103507434"/>
<dbReference type="PROSITE" id="PS50011">
    <property type="entry name" value="PROTEIN_KINASE_DOM"/>
    <property type="match status" value="1"/>
</dbReference>
<dbReference type="Gene3D" id="1.10.510.10">
    <property type="entry name" value="Transferase(Phosphotransferase) domain 1"/>
    <property type="match status" value="1"/>
</dbReference>
<proteinExistence type="predicted"/>
<dbReference type="PROSITE" id="PS00108">
    <property type="entry name" value="PROTEIN_KINASE_ST"/>
    <property type="match status" value="1"/>
</dbReference>
<organism evidence="3 4">
    <name type="scientific">Diaphorina citri</name>
    <name type="common">Asian citrus psyllid</name>
    <dbReference type="NCBI Taxonomy" id="121845"/>
    <lineage>
        <taxon>Eukaryota</taxon>
        <taxon>Metazoa</taxon>
        <taxon>Ecdysozoa</taxon>
        <taxon>Arthropoda</taxon>
        <taxon>Hexapoda</taxon>
        <taxon>Insecta</taxon>
        <taxon>Pterygota</taxon>
        <taxon>Neoptera</taxon>
        <taxon>Paraneoptera</taxon>
        <taxon>Hemiptera</taxon>
        <taxon>Sternorrhyncha</taxon>
        <taxon>Psylloidea</taxon>
        <taxon>Psyllidae</taxon>
        <taxon>Diaphorininae</taxon>
        <taxon>Diaphorina</taxon>
    </lineage>
</organism>
<dbReference type="PANTHER" id="PTHR11909">
    <property type="entry name" value="CASEIN KINASE-RELATED"/>
    <property type="match status" value="1"/>
</dbReference>
<dbReference type="InterPro" id="IPR000719">
    <property type="entry name" value="Prot_kinase_dom"/>
</dbReference>
<dbReference type="AlphaFoldDB" id="A0A1S3CY16"/>
<dbReference type="EC" id="2.7.11.1" evidence="1"/>
<dbReference type="GO" id="GO:0005524">
    <property type="term" value="F:ATP binding"/>
    <property type="evidence" value="ECO:0007669"/>
    <property type="project" value="InterPro"/>
</dbReference>
<dbReference type="Proteomes" id="UP000079169">
    <property type="component" value="Unplaced"/>
</dbReference>
<dbReference type="PaxDb" id="121845-A0A1S3CY16"/>
<dbReference type="GO" id="GO:0004674">
    <property type="term" value="F:protein serine/threonine kinase activity"/>
    <property type="evidence" value="ECO:0007669"/>
    <property type="project" value="UniProtKB-EC"/>
</dbReference>
<accession>A0A1S3CY16</accession>
<dbReference type="InterPro" id="IPR050235">
    <property type="entry name" value="CK1_Ser-Thr_kinase"/>
</dbReference>
<name>A0A1S3CY16_DIACI</name>
<evidence type="ECO:0000259" key="2">
    <source>
        <dbReference type="PROSITE" id="PS50011"/>
    </source>
</evidence>
<keyword evidence="3" id="KW-1185">Reference proteome</keyword>
<dbReference type="InterPro" id="IPR008271">
    <property type="entry name" value="Ser/Thr_kinase_AS"/>
</dbReference>
<dbReference type="RefSeq" id="XP_008470127.1">
    <property type="nucleotide sequence ID" value="XM_008471905.1"/>
</dbReference>
<dbReference type="STRING" id="121845.A0A1S3CY16"/>
<evidence type="ECO:0000256" key="1">
    <source>
        <dbReference type="ARBA" id="ARBA00012513"/>
    </source>
</evidence>
<protein>
    <recommendedName>
        <fullName evidence="1">non-specific serine/threonine protein kinase</fullName>
        <ecNumber evidence="1">2.7.11.1</ecNumber>
    </recommendedName>
</protein>
<evidence type="ECO:0000313" key="3">
    <source>
        <dbReference type="Proteomes" id="UP000079169"/>
    </source>
</evidence>
<gene>
    <name evidence="4" type="primary">LOC103507434</name>
</gene>
<dbReference type="InterPro" id="IPR011009">
    <property type="entry name" value="Kinase-like_dom_sf"/>
</dbReference>
<reference evidence="4" key="1">
    <citation type="submission" date="2025-08" db="UniProtKB">
        <authorList>
            <consortium name="RefSeq"/>
        </authorList>
    </citation>
    <scope>IDENTIFICATION</scope>
</reference>